<dbReference type="HOGENOM" id="CLU_2984764_0_0_1"/>
<keyword evidence="2" id="KW-1185">Reference proteome</keyword>
<evidence type="ECO:0000313" key="2">
    <source>
        <dbReference type="Proteomes" id="UP000008063"/>
    </source>
</evidence>
<accession>F8PVN4</accession>
<dbReference type="InParanoid" id="F8PVN4"/>
<evidence type="ECO:0000313" key="1">
    <source>
        <dbReference type="EMBL" id="EGN99851.1"/>
    </source>
</evidence>
<dbReference type="Proteomes" id="UP000008063">
    <property type="component" value="Unassembled WGS sequence"/>
</dbReference>
<proteinExistence type="predicted"/>
<gene>
    <name evidence="1" type="ORF">SERLA73DRAFT_135314</name>
</gene>
<dbReference type="AlphaFoldDB" id="F8PVN4"/>
<dbReference type="EMBL" id="GL945479">
    <property type="protein sequence ID" value="EGN99851.1"/>
    <property type="molecule type" value="Genomic_DNA"/>
</dbReference>
<sequence length="62" mass="7705">MTITAQTKRRAGMMTFREQRRDFLPRRSKSVLIVLSQDYQSKERQCWRAWKRKFQRWSRLAV</sequence>
<protein>
    <submittedName>
        <fullName evidence="1">Uncharacterized protein</fullName>
    </submittedName>
</protein>
<organism evidence="2">
    <name type="scientific">Serpula lacrymans var. lacrymans (strain S7.3)</name>
    <name type="common">Dry rot fungus</name>
    <dbReference type="NCBI Taxonomy" id="936435"/>
    <lineage>
        <taxon>Eukaryota</taxon>
        <taxon>Fungi</taxon>
        <taxon>Dikarya</taxon>
        <taxon>Basidiomycota</taxon>
        <taxon>Agaricomycotina</taxon>
        <taxon>Agaricomycetes</taxon>
        <taxon>Agaricomycetidae</taxon>
        <taxon>Boletales</taxon>
        <taxon>Coniophorineae</taxon>
        <taxon>Serpulaceae</taxon>
        <taxon>Serpula</taxon>
    </lineage>
</organism>
<name>F8PVN4_SERL3</name>
<reference evidence="2" key="1">
    <citation type="journal article" date="2011" name="Science">
        <title>The plant cell wall-decomposing machinery underlies the functional diversity of forest fungi.</title>
        <authorList>
            <person name="Eastwood D.C."/>
            <person name="Floudas D."/>
            <person name="Binder M."/>
            <person name="Majcherczyk A."/>
            <person name="Schneider P."/>
            <person name="Aerts A."/>
            <person name="Asiegbu F.O."/>
            <person name="Baker S.E."/>
            <person name="Barry K."/>
            <person name="Bendiksby M."/>
            <person name="Blumentritt M."/>
            <person name="Coutinho P.M."/>
            <person name="Cullen D."/>
            <person name="de Vries R.P."/>
            <person name="Gathman A."/>
            <person name="Goodell B."/>
            <person name="Henrissat B."/>
            <person name="Ihrmark K."/>
            <person name="Kauserud H."/>
            <person name="Kohler A."/>
            <person name="LaButti K."/>
            <person name="Lapidus A."/>
            <person name="Lavin J.L."/>
            <person name="Lee Y.-H."/>
            <person name="Lindquist E."/>
            <person name="Lilly W."/>
            <person name="Lucas S."/>
            <person name="Morin E."/>
            <person name="Murat C."/>
            <person name="Oguiza J.A."/>
            <person name="Park J."/>
            <person name="Pisabarro A.G."/>
            <person name="Riley R."/>
            <person name="Rosling A."/>
            <person name="Salamov A."/>
            <person name="Schmidt O."/>
            <person name="Schmutz J."/>
            <person name="Skrede I."/>
            <person name="Stenlid J."/>
            <person name="Wiebenga A."/>
            <person name="Xie X."/>
            <person name="Kuees U."/>
            <person name="Hibbett D.S."/>
            <person name="Hoffmeister D."/>
            <person name="Hoegberg N."/>
            <person name="Martin F."/>
            <person name="Grigoriev I.V."/>
            <person name="Watkinson S.C."/>
        </authorList>
    </citation>
    <scope>NUCLEOTIDE SEQUENCE [LARGE SCALE GENOMIC DNA]</scope>
    <source>
        <strain evidence="2">strain S7.3</strain>
    </source>
</reference>